<dbReference type="Pfam" id="PF14497">
    <property type="entry name" value="GST_C_3"/>
    <property type="match status" value="1"/>
</dbReference>
<dbReference type="InterPro" id="IPR036282">
    <property type="entry name" value="Glutathione-S-Trfase_C_sf"/>
</dbReference>
<evidence type="ECO:0000259" key="3">
    <source>
        <dbReference type="PROSITE" id="PS50405"/>
    </source>
</evidence>
<dbReference type="Proteomes" id="UP001178507">
    <property type="component" value="Unassembled WGS sequence"/>
</dbReference>
<dbReference type="SFLD" id="SFLDG00358">
    <property type="entry name" value="Main_(cytGST)"/>
    <property type="match status" value="1"/>
</dbReference>
<dbReference type="Gene3D" id="1.20.1050.10">
    <property type="match status" value="1"/>
</dbReference>
<organism evidence="4 5">
    <name type="scientific">Effrenium voratum</name>
    <dbReference type="NCBI Taxonomy" id="2562239"/>
    <lineage>
        <taxon>Eukaryota</taxon>
        <taxon>Sar</taxon>
        <taxon>Alveolata</taxon>
        <taxon>Dinophyceae</taxon>
        <taxon>Suessiales</taxon>
        <taxon>Symbiodiniaceae</taxon>
        <taxon>Effrenium</taxon>
    </lineage>
</organism>
<sequence>MSKLARQVALVDAHCPSDHSPICLLIYATQNGWKLPIMCEELGVPYDWALVDFAKNEQKSPEFLKINPNGRIPALIDREANITVAESSVILEYLAEKYKSPLLPVALQEKLQVKQWLAWQVSGLGPMMGQAMAFQRLLSVKGQHDELAISRFVAESERLFGVLNTQLRDSGGPFIMGKQVTVADVACFPYCASAFWANVSVDQVPELKAWVEMLHQRPSFSTGVAIPFARPSFFGPPHATQEEIQEEIARNAGQFNIATKQPGKPA</sequence>
<protein>
    <recommendedName>
        <fullName evidence="6">Glutathione S-transferase</fullName>
    </recommendedName>
</protein>
<feature type="domain" description="GST N-terminal" evidence="2">
    <location>
        <begin position="19"/>
        <end position="102"/>
    </location>
</feature>
<accession>A0AA36JRW3</accession>
<evidence type="ECO:0008006" key="6">
    <source>
        <dbReference type="Google" id="ProtNLM"/>
    </source>
</evidence>
<evidence type="ECO:0000313" key="5">
    <source>
        <dbReference type="Proteomes" id="UP001178507"/>
    </source>
</evidence>
<dbReference type="InterPro" id="IPR036249">
    <property type="entry name" value="Thioredoxin-like_sf"/>
</dbReference>
<feature type="domain" description="GST C-terminal" evidence="3">
    <location>
        <begin position="106"/>
        <end position="233"/>
    </location>
</feature>
<dbReference type="SFLD" id="SFLDG01151">
    <property type="entry name" value="Main.2:_Nu-like"/>
    <property type="match status" value="1"/>
</dbReference>
<comment type="similarity">
    <text evidence="1">Belongs to the GST superfamily.</text>
</comment>
<dbReference type="InterPro" id="IPR004045">
    <property type="entry name" value="Glutathione_S-Trfase_N"/>
</dbReference>
<dbReference type="Pfam" id="PF13409">
    <property type="entry name" value="GST_N_2"/>
    <property type="match status" value="1"/>
</dbReference>
<dbReference type="SUPFAM" id="SSF52833">
    <property type="entry name" value="Thioredoxin-like"/>
    <property type="match status" value="1"/>
</dbReference>
<dbReference type="InterPro" id="IPR040079">
    <property type="entry name" value="Glutathione_S-Trfase"/>
</dbReference>
<evidence type="ECO:0000259" key="2">
    <source>
        <dbReference type="PROSITE" id="PS50404"/>
    </source>
</evidence>
<dbReference type="PROSITE" id="PS50404">
    <property type="entry name" value="GST_NTER"/>
    <property type="match status" value="1"/>
</dbReference>
<dbReference type="PANTHER" id="PTHR44051">
    <property type="entry name" value="GLUTATHIONE S-TRANSFERASE-RELATED"/>
    <property type="match status" value="1"/>
</dbReference>
<name>A0AA36JRW3_9DINO</name>
<evidence type="ECO:0000256" key="1">
    <source>
        <dbReference type="ARBA" id="ARBA00007409"/>
    </source>
</evidence>
<reference evidence="4" key="1">
    <citation type="submission" date="2023-08" db="EMBL/GenBank/DDBJ databases">
        <authorList>
            <person name="Chen Y."/>
            <person name="Shah S."/>
            <person name="Dougan E. K."/>
            <person name="Thang M."/>
            <person name="Chan C."/>
        </authorList>
    </citation>
    <scope>NUCLEOTIDE SEQUENCE</scope>
</reference>
<dbReference type="SUPFAM" id="SSF47616">
    <property type="entry name" value="GST C-terminal domain-like"/>
    <property type="match status" value="1"/>
</dbReference>
<dbReference type="InterPro" id="IPR010987">
    <property type="entry name" value="Glutathione-S-Trfase_C-like"/>
</dbReference>
<dbReference type="PANTHER" id="PTHR44051:SF8">
    <property type="entry name" value="GLUTATHIONE S-TRANSFERASE GSTA"/>
    <property type="match status" value="1"/>
</dbReference>
<evidence type="ECO:0000313" key="4">
    <source>
        <dbReference type="EMBL" id="CAJ1411287.1"/>
    </source>
</evidence>
<dbReference type="CDD" id="cd03048">
    <property type="entry name" value="GST_N_Ure2p_like"/>
    <property type="match status" value="1"/>
</dbReference>
<comment type="caution">
    <text evidence="4">The sequence shown here is derived from an EMBL/GenBank/DDBJ whole genome shotgun (WGS) entry which is preliminary data.</text>
</comment>
<dbReference type="EMBL" id="CAUJNA010003866">
    <property type="protein sequence ID" value="CAJ1411287.1"/>
    <property type="molecule type" value="Genomic_DNA"/>
</dbReference>
<keyword evidence="5" id="KW-1185">Reference proteome</keyword>
<dbReference type="InterPro" id="IPR004046">
    <property type="entry name" value="GST_C"/>
</dbReference>
<dbReference type="SFLD" id="SFLDS00019">
    <property type="entry name" value="Glutathione_Transferase_(cytos"/>
    <property type="match status" value="1"/>
</dbReference>
<gene>
    <name evidence="4" type="ORF">EVOR1521_LOCUS31897</name>
</gene>
<dbReference type="AlphaFoldDB" id="A0AA36JRW3"/>
<proteinExistence type="inferred from homology"/>
<dbReference type="PROSITE" id="PS50405">
    <property type="entry name" value="GST_CTER"/>
    <property type="match status" value="1"/>
</dbReference>
<dbReference type="Gene3D" id="3.40.30.10">
    <property type="entry name" value="Glutaredoxin"/>
    <property type="match status" value="1"/>
</dbReference>